<dbReference type="PROSITE" id="PS51257">
    <property type="entry name" value="PROKAR_LIPOPROTEIN"/>
    <property type="match status" value="1"/>
</dbReference>
<reference evidence="8 9" key="1">
    <citation type="submission" date="2016-10" db="EMBL/GenBank/DDBJ databases">
        <title>Paenibacillus species isolates.</title>
        <authorList>
            <person name="Beno S.M."/>
        </authorList>
    </citation>
    <scope>NUCLEOTIDE SEQUENCE [LARGE SCALE GENOMIC DNA]</scope>
    <source>
        <strain evidence="8 9">FSL H7-0918</strain>
    </source>
</reference>
<sequence>MLKRKTLFPILALIMLLSVFVTACGGTNNASSNKPTETTETTEATTAPSTEPTTAPEASAAEMRSYETTKGTVQIPVKPQRIITDYYGGELLSVGANVVGVEPSTFDNPFLKDLLTNTQDVGAPVNAEKALELTPDLIVVMYDDNYDALSKIAPTIHIPYGTATNIYETVKLFGDIVGVPDKAEQFIADFEKKAAEGREKLKDVVNENDTFGIYELTDKGELWTFGNNAGRGGQALYNALKLKMPTKNSNDNQTLQLSMELLPEYAADYMFLTTYDPDKKGDKLKELKESPVWNGLDAAKNDHLFYNDFDTYYRYDPIAITAQIDLFVDMILERNGKK</sequence>
<dbReference type="Gene3D" id="3.40.50.1980">
    <property type="entry name" value="Nitrogenase molybdenum iron protein domain"/>
    <property type="match status" value="2"/>
</dbReference>
<comment type="caution">
    <text evidence="8">The sequence shown here is derived from an EMBL/GenBank/DDBJ whole genome shotgun (WGS) entry which is preliminary data.</text>
</comment>
<evidence type="ECO:0000313" key="8">
    <source>
        <dbReference type="EMBL" id="OME20943.1"/>
    </source>
</evidence>
<dbReference type="InterPro" id="IPR051313">
    <property type="entry name" value="Bact_iron-sidero_bind"/>
</dbReference>
<evidence type="ECO:0000256" key="6">
    <source>
        <dbReference type="SAM" id="SignalP"/>
    </source>
</evidence>
<name>A0AB36JG02_9BACL</name>
<dbReference type="EMBL" id="MPTO01000009">
    <property type="protein sequence ID" value="OME20943.1"/>
    <property type="molecule type" value="Genomic_DNA"/>
</dbReference>
<feature type="compositionally biased region" description="Low complexity" evidence="5">
    <location>
        <begin position="35"/>
        <end position="62"/>
    </location>
</feature>
<dbReference type="PROSITE" id="PS50983">
    <property type="entry name" value="FE_B12_PBP"/>
    <property type="match status" value="1"/>
</dbReference>
<protein>
    <submittedName>
        <fullName evidence="8">Iron(3+)-hydroxamate-binding protein yxeB</fullName>
    </submittedName>
</protein>
<keyword evidence="3" id="KW-0813">Transport</keyword>
<comment type="subcellular location">
    <subcellularLocation>
        <location evidence="1">Cell envelope</location>
    </subcellularLocation>
</comment>
<feature type="region of interest" description="Disordered" evidence="5">
    <location>
        <begin position="27"/>
        <end position="67"/>
    </location>
</feature>
<dbReference type="AlphaFoldDB" id="A0AB36JG02"/>
<gene>
    <name evidence="8" type="ORF">BSK47_11845</name>
</gene>
<comment type="similarity">
    <text evidence="2">Belongs to the bacterial solute-binding protein 8 family.</text>
</comment>
<dbReference type="PANTHER" id="PTHR30532">
    <property type="entry name" value="IRON III DICITRATE-BINDING PERIPLASMIC PROTEIN"/>
    <property type="match status" value="1"/>
</dbReference>
<dbReference type="Pfam" id="PF01497">
    <property type="entry name" value="Peripla_BP_2"/>
    <property type="match status" value="1"/>
</dbReference>
<dbReference type="GO" id="GO:0030288">
    <property type="term" value="C:outer membrane-bounded periplasmic space"/>
    <property type="evidence" value="ECO:0007669"/>
    <property type="project" value="TreeGrafter"/>
</dbReference>
<evidence type="ECO:0000256" key="5">
    <source>
        <dbReference type="SAM" id="MobiDB-lite"/>
    </source>
</evidence>
<keyword evidence="4 6" id="KW-0732">Signal</keyword>
<dbReference type="InterPro" id="IPR002491">
    <property type="entry name" value="ABC_transptr_periplasmic_BD"/>
</dbReference>
<feature type="chain" id="PRO_5044258929" evidence="6">
    <location>
        <begin position="24"/>
        <end position="338"/>
    </location>
</feature>
<feature type="domain" description="Fe/B12 periplasmic-binding" evidence="7">
    <location>
        <begin position="81"/>
        <end position="335"/>
    </location>
</feature>
<feature type="signal peptide" evidence="6">
    <location>
        <begin position="1"/>
        <end position="23"/>
    </location>
</feature>
<dbReference type="Proteomes" id="UP000187323">
    <property type="component" value="Unassembled WGS sequence"/>
</dbReference>
<dbReference type="GO" id="GO:1901678">
    <property type="term" value="P:iron coordination entity transport"/>
    <property type="evidence" value="ECO:0007669"/>
    <property type="project" value="UniProtKB-ARBA"/>
</dbReference>
<dbReference type="PANTHER" id="PTHR30532:SF26">
    <property type="entry name" value="IRON(3+)-HYDROXAMATE-BINDING PROTEIN FHUD"/>
    <property type="match status" value="1"/>
</dbReference>
<dbReference type="RefSeq" id="WP_076134739.1">
    <property type="nucleotide sequence ID" value="NZ_MPTO01000009.1"/>
</dbReference>
<evidence type="ECO:0000259" key="7">
    <source>
        <dbReference type="PROSITE" id="PS50983"/>
    </source>
</evidence>
<evidence type="ECO:0000256" key="2">
    <source>
        <dbReference type="ARBA" id="ARBA00008814"/>
    </source>
</evidence>
<accession>A0AB36JG02</accession>
<evidence type="ECO:0000256" key="4">
    <source>
        <dbReference type="ARBA" id="ARBA00022729"/>
    </source>
</evidence>
<evidence type="ECO:0000256" key="3">
    <source>
        <dbReference type="ARBA" id="ARBA00022448"/>
    </source>
</evidence>
<organism evidence="8 9">
    <name type="scientific">Paenibacillus odorifer</name>
    <dbReference type="NCBI Taxonomy" id="189426"/>
    <lineage>
        <taxon>Bacteria</taxon>
        <taxon>Bacillati</taxon>
        <taxon>Bacillota</taxon>
        <taxon>Bacilli</taxon>
        <taxon>Bacillales</taxon>
        <taxon>Paenibacillaceae</taxon>
        <taxon>Paenibacillus</taxon>
    </lineage>
</organism>
<proteinExistence type="inferred from homology"/>
<evidence type="ECO:0000256" key="1">
    <source>
        <dbReference type="ARBA" id="ARBA00004196"/>
    </source>
</evidence>
<evidence type="ECO:0000313" key="9">
    <source>
        <dbReference type="Proteomes" id="UP000187323"/>
    </source>
</evidence>
<dbReference type="SUPFAM" id="SSF53807">
    <property type="entry name" value="Helical backbone' metal receptor"/>
    <property type="match status" value="1"/>
</dbReference>